<dbReference type="Proteomes" id="UP001143474">
    <property type="component" value="Unassembled WGS sequence"/>
</dbReference>
<reference evidence="1" key="2">
    <citation type="submission" date="2023-01" db="EMBL/GenBank/DDBJ databases">
        <authorList>
            <person name="Sun Q."/>
            <person name="Evtushenko L."/>
        </authorList>
    </citation>
    <scope>NUCLEOTIDE SEQUENCE</scope>
    <source>
        <strain evidence="1">VKM Ac-2007</strain>
    </source>
</reference>
<name>A0A9W6IBM7_9ACTN</name>
<protein>
    <submittedName>
        <fullName evidence="1">Uncharacterized protein</fullName>
    </submittedName>
</protein>
<dbReference type="EMBL" id="BSEV01000033">
    <property type="protein sequence ID" value="GLK14510.1"/>
    <property type="molecule type" value="Genomic_DNA"/>
</dbReference>
<organism evidence="1 2">
    <name type="scientific">Streptosporangium carneum</name>
    <dbReference type="NCBI Taxonomy" id="47481"/>
    <lineage>
        <taxon>Bacteria</taxon>
        <taxon>Bacillati</taxon>
        <taxon>Actinomycetota</taxon>
        <taxon>Actinomycetes</taxon>
        <taxon>Streptosporangiales</taxon>
        <taxon>Streptosporangiaceae</taxon>
        <taxon>Streptosporangium</taxon>
    </lineage>
</organism>
<keyword evidence="2" id="KW-1185">Reference proteome</keyword>
<accession>A0A9W6IBM7</accession>
<comment type="caution">
    <text evidence="1">The sequence shown here is derived from an EMBL/GenBank/DDBJ whole genome shotgun (WGS) entry which is preliminary data.</text>
</comment>
<gene>
    <name evidence="1" type="ORF">GCM10017600_79220</name>
</gene>
<evidence type="ECO:0000313" key="1">
    <source>
        <dbReference type="EMBL" id="GLK14510.1"/>
    </source>
</evidence>
<sequence>MTYLNSTSSFGLDTLSMQQELVRDRIRTLHREAEEERRVNGILRLRRARRDAERASSRLRHALLRLV</sequence>
<proteinExistence type="predicted"/>
<reference evidence="1" key="1">
    <citation type="journal article" date="2014" name="Int. J. Syst. Evol. Microbiol.">
        <title>Complete genome sequence of Corynebacterium casei LMG S-19264T (=DSM 44701T), isolated from a smear-ripened cheese.</title>
        <authorList>
            <consortium name="US DOE Joint Genome Institute (JGI-PGF)"/>
            <person name="Walter F."/>
            <person name="Albersmeier A."/>
            <person name="Kalinowski J."/>
            <person name="Ruckert C."/>
        </authorList>
    </citation>
    <scope>NUCLEOTIDE SEQUENCE</scope>
    <source>
        <strain evidence="1">VKM Ac-2007</strain>
    </source>
</reference>
<dbReference type="AlphaFoldDB" id="A0A9W6IBM7"/>
<evidence type="ECO:0000313" key="2">
    <source>
        <dbReference type="Proteomes" id="UP001143474"/>
    </source>
</evidence>